<evidence type="ECO:0000313" key="16">
    <source>
        <dbReference type="Proteomes" id="UP000001554"/>
    </source>
</evidence>
<evidence type="ECO:0000259" key="14">
    <source>
        <dbReference type="PROSITE" id="PS01180"/>
    </source>
</evidence>
<evidence type="ECO:0000256" key="13">
    <source>
        <dbReference type="SAM" id="Phobius"/>
    </source>
</evidence>
<dbReference type="InterPro" id="IPR035914">
    <property type="entry name" value="Sperma_CUB_dom_sf"/>
</dbReference>
<name>A0A9J7MVA1_BRAFL</name>
<evidence type="ECO:0000256" key="2">
    <source>
        <dbReference type="ARBA" id="ARBA00022536"/>
    </source>
</evidence>
<dbReference type="Pfam" id="PF07645">
    <property type="entry name" value="EGF_CA"/>
    <property type="match status" value="1"/>
</dbReference>
<dbReference type="GO" id="GO:0048513">
    <property type="term" value="P:animal organ development"/>
    <property type="evidence" value="ECO:0007669"/>
    <property type="project" value="UniProtKB-ARBA"/>
</dbReference>
<dbReference type="Pfam" id="PF00431">
    <property type="entry name" value="CUB"/>
    <property type="match status" value="1"/>
</dbReference>
<feature type="region of interest" description="Disordered" evidence="12">
    <location>
        <begin position="285"/>
        <end position="343"/>
    </location>
</feature>
<dbReference type="SUPFAM" id="SSF49854">
    <property type="entry name" value="Spermadhesin, CUB domain"/>
    <property type="match status" value="1"/>
</dbReference>
<dbReference type="SMART" id="SM00181">
    <property type="entry name" value="EGF"/>
    <property type="match status" value="1"/>
</dbReference>
<evidence type="ECO:0000256" key="5">
    <source>
        <dbReference type="ARBA" id="ARBA00022737"/>
    </source>
</evidence>
<feature type="compositionally biased region" description="Polar residues" evidence="12">
    <location>
        <begin position="295"/>
        <end position="305"/>
    </location>
</feature>
<dbReference type="SMART" id="SM00179">
    <property type="entry name" value="EGF_CA"/>
    <property type="match status" value="1"/>
</dbReference>
<evidence type="ECO:0000313" key="17">
    <source>
        <dbReference type="RefSeq" id="XP_035682622.1"/>
    </source>
</evidence>
<dbReference type="KEGG" id="bfo:118419991"/>
<dbReference type="GeneID" id="118419991"/>
<dbReference type="FunFam" id="2.10.25.10:FF:000202">
    <property type="entry name" value="Multiple epidermal growth factor-like domains 8"/>
    <property type="match status" value="1"/>
</dbReference>
<dbReference type="AlphaFoldDB" id="A0A9J7MVA1"/>
<keyword evidence="8 13" id="KW-0472">Membrane</keyword>
<evidence type="ECO:0000256" key="1">
    <source>
        <dbReference type="ARBA" id="ARBA00004479"/>
    </source>
</evidence>
<dbReference type="Proteomes" id="UP000001554">
    <property type="component" value="Chromosome 1"/>
</dbReference>
<dbReference type="Gene3D" id="2.60.120.290">
    <property type="entry name" value="Spermadhesin, CUB domain"/>
    <property type="match status" value="1"/>
</dbReference>
<protein>
    <submittedName>
        <fullName evidence="17">Uncharacterized protein LOC118419991</fullName>
    </submittedName>
</protein>
<keyword evidence="2 11" id="KW-0245">EGF-like domain</keyword>
<evidence type="ECO:0000256" key="12">
    <source>
        <dbReference type="SAM" id="MobiDB-lite"/>
    </source>
</evidence>
<proteinExistence type="predicted"/>
<keyword evidence="6" id="KW-0106">Calcium</keyword>
<dbReference type="InterPro" id="IPR000742">
    <property type="entry name" value="EGF"/>
</dbReference>
<evidence type="ECO:0000256" key="11">
    <source>
        <dbReference type="PROSITE-ProRule" id="PRU00076"/>
    </source>
</evidence>
<dbReference type="PROSITE" id="PS00010">
    <property type="entry name" value="ASX_HYDROXYL"/>
    <property type="match status" value="1"/>
</dbReference>
<keyword evidence="10" id="KW-0325">Glycoprotein</keyword>
<feature type="region of interest" description="Disordered" evidence="12">
    <location>
        <begin position="371"/>
        <end position="660"/>
    </location>
</feature>
<dbReference type="PROSITE" id="PS01180">
    <property type="entry name" value="CUB"/>
    <property type="match status" value="1"/>
</dbReference>
<evidence type="ECO:0000256" key="9">
    <source>
        <dbReference type="ARBA" id="ARBA00023157"/>
    </source>
</evidence>
<reference evidence="17" key="2">
    <citation type="submission" date="2025-08" db="UniProtKB">
        <authorList>
            <consortium name="RefSeq"/>
        </authorList>
    </citation>
    <scope>IDENTIFICATION</scope>
    <source>
        <strain evidence="17">S238N-H82</strain>
        <tissue evidence="17">Testes</tissue>
    </source>
</reference>
<evidence type="ECO:0000256" key="3">
    <source>
        <dbReference type="ARBA" id="ARBA00022692"/>
    </source>
</evidence>
<dbReference type="Gene3D" id="2.10.25.10">
    <property type="entry name" value="Laminin"/>
    <property type="match status" value="1"/>
</dbReference>
<dbReference type="SUPFAM" id="SSF57196">
    <property type="entry name" value="EGF/Laminin"/>
    <property type="match status" value="1"/>
</dbReference>
<feature type="transmembrane region" description="Helical" evidence="13">
    <location>
        <begin position="865"/>
        <end position="885"/>
    </location>
</feature>
<feature type="compositionally biased region" description="Polar residues" evidence="12">
    <location>
        <begin position="647"/>
        <end position="660"/>
    </location>
</feature>
<keyword evidence="9" id="KW-1015">Disulfide bond</keyword>
<feature type="domain" description="CUB" evidence="14">
    <location>
        <begin position="159"/>
        <end position="280"/>
    </location>
</feature>
<dbReference type="InterPro" id="IPR018097">
    <property type="entry name" value="EGF_Ca-bd_CS"/>
</dbReference>
<evidence type="ECO:0000256" key="4">
    <source>
        <dbReference type="ARBA" id="ARBA00022729"/>
    </source>
</evidence>
<feature type="compositionally biased region" description="Polar residues" evidence="12">
    <location>
        <begin position="469"/>
        <end position="489"/>
    </location>
</feature>
<feature type="region of interest" description="Disordered" evidence="12">
    <location>
        <begin position="104"/>
        <end position="123"/>
    </location>
</feature>
<feature type="compositionally biased region" description="Polar residues" evidence="12">
    <location>
        <begin position="382"/>
        <end position="463"/>
    </location>
</feature>
<feature type="compositionally biased region" description="Polar residues" evidence="12">
    <location>
        <begin position="534"/>
        <end position="627"/>
    </location>
</feature>
<dbReference type="GO" id="GO:0005509">
    <property type="term" value="F:calcium ion binding"/>
    <property type="evidence" value="ECO:0007669"/>
    <property type="project" value="InterPro"/>
</dbReference>
<feature type="compositionally biased region" description="Polar residues" evidence="12">
    <location>
        <begin position="323"/>
        <end position="343"/>
    </location>
</feature>
<accession>A0A9J7MVA1</accession>
<feature type="region of interest" description="Disordered" evidence="12">
    <location>
        <begin position="901"/>
        <end position="936"/>
    </location>
</feature>
<gene>
    <name evidence="17" type="primary">LOC118419991</name>
</gene>
<sequence>MSKAKFLSPFTTGVHERLRRGIFSGDFWSKIFGGKSSAVPDKASPLHNDSSNEGDWDNFWDAPNFQTAVPDHEEESFLGEIAAALESDDTSSDLQSTVDVISTAADGGEAGNGGSEEEDKEPELDVSNLKLQVAQVFQLPQDFEISLTPPIHPLQKQQITYNMTEPFGTFSSPGYPRPYKVDRFNYTTTWNINVAKGSDIKLKFFNFAVGSRDEHAPDKTCKRSLDFVVVNSVPNQRWVLCDKDSRLITISGHTAMVKLMSRIEQPFSDGMGFFAAYKEIPTTSSFDREDEREQVSSTSRMTTLDTPFDGRNLGDNKMLINDDVSSTPPMNASSSVPTTDPNQHTLSVVPTTGLTPAVTSAVRTTGLTPTVSSAVPAIGPPQNGSSAVLTTGSSQNGSSSVPTTGPSQNGSSAVPTTGPYQNGSSAVPSTGPSQNGSSASPTTDPSQNGSSAVPSTGPSQNGSAAVPTTGPSQNVSTAVPSTGPSQNGSAAVPSTGPSQNGSAAVPSTGPSQNGSAAVPSTGPSQNGSAAVPSTGPSQNGSSASPTTGPSQNGSSASACPTTGPSQNGSSAVSTMGQSKNGSSTHPTTGPSQNGSSACPTTGPSQNGSSNFAETNVQISPSVNSSVGSGFPGEPKVLDSNDADGRVVSSTPLTRVTGKHTSLSPATVAPVDLMPKGQKTEYAPGGFRLYTMKFDLNLSDADAVYSDGKVRDNMLGSILAVMKKGLKNSYFGGDYSGIHGLRLISKGNRLATLETAIEMLPSSTVSMKVIEGIIGSAMQTSQWNTTAASAFNFQAASMRSSDLDECALGWHTCPQYADCINTDGSYTCHCKKGYVASGNAEQRVCVEKGETRPGDNDSDMWKKVTLIVSPIAVALLLCIVFIVICVTRRRHHRYKEDYSMTGRATPGSYNRHDSQARSRKEWRDSQHESDSTGFTRV</sequence>
<evidence type="ECO:0000256" key="10">
    <source>
        <dbReference type="ARBA" id="ARBA00023180"/>
    </source>
</evidence>
<dbReference type="InterPro" id="IPR049883">
    <property type="entry name" value="NOTCH1_EGF-like"/>
</dbReference>
<keyword evidence="4" id="KW-0732">Signal</keyword>
<dbReference type="RefSeq" id="XP_035682622.1">
    <property type="nucleotide sequence ID" value="XM_035826729.1"/>
</dbReference>
<feature type="compositionally biased region" description="Basic and acidic residues" evidence="12">
    <location>
        <begin position="635"/>
        <end position="644"/>
    </location>
</feature>
<comment type="subcellular location">
    <subcellularLocation>
        <location evidence="1">Membrane</location>
        <topology evidence="1">Single-pass type I membrane protein</topology>
    </subcellularLocation>
</comment>
<dbReference type="InterPro" id="IPR000152">
    <property type="entry name" value="EGF-type_Asp/Asn_hydroxyl_site"/>
</dbReference>
<comment type="caution">
    <text evidence="11">Lacks conserved residue(s) required for the propagation of feature annotation.</text>
</comment>
<keyword evidence="16" id="KW-1185">Reference proteome</keyword>
<evidence type="ECO:0000259" key="15">
    <source>
        <dbReference type="PROSITE" id="PS50026"/>
    </source>
</evidence>
<dbReference type="PROSITE" id="PS01187">
    <property type="entry name" value="EGF_CA"/>
    <property type="match status" value="1"/>
</dbReference>
<dbReference type="OrthoDB" id="10034120at2759"/>
<dbReference type="GO" id="GO:0048731">
    <property type="term" value="P:system development"/>
    <property type="evidence" value="ECO:0007669"/>
    <property type="project" value="UniProtKB-ARBA"/>
</dbReference>
<dbReference type="GO" id="GO:0016020">
    <property type="term" value="C:membrane"/>
    <property type="evidence" value="ECO:0007669"/>
    <property type="project" value="UniProtKB-SubCell"/>
</dbReference>
<evidence type="ECO:0000256" key="6">
    <source>
        <dbReference type="ARBA" id="ARBA00022837"/>
    </source>
</evidence>
<keyword evidence="5" id="KW-0677">Repeat</keyword>
<evidence type="ECO:0000256" key="8">
    <source>
        <dbReference type="ARBA" id="ARBA00023136"/>
    </source>
</evidence>
<dbReference type="CDD" id="cd00054">
    <property type="entry name" value="EGF_CA"/>
    <property type="match status" value="1"/>
</dbReference>
<organism evidence="16 17">
    <name type="scientific">Branchiostoma floridae</name>
    <name type="common">Florida lancelet</name>
    <name type="synonym">Amphioxus</name>
    <dbReference type="NCBI Taxonomy" id="7739"/>
    <lineage>
        <taxon>Eukaryota</taxon>
        <taxon>Metazoa</taxon>
        <taxon>Chordata</taxon>
        <taxon>Cephalochordata</taxon>
        <taxon>Leptocardii</taxon>
        <taxon>Amphioxiformes</taxon>
        <taxon>Branchiostomatidae</taxon>
        <taxon>Branchiostoma</taxon>
    </lineage>
</organism>
<keyword evidence="7 13" id="KW-1133">Transmembrane helix</keyword>
<dbReference type="InterPro" id="IPR000859">
    <property type="entry name" value="CUB_dom"/>
</dbReference>
<feature type="domain" description="EGF-like" evidence="15">
    <location>
        <begin position="801"/>
        <end position="840"/>
    </location>
</feature>
<feature type="compositionally biased region" description="Basic and acidic residues" evidence="12">
    <location>
        <begin position="909"/>
        <end position="929"/>
    </location>
</feature>
<keyword evidence="3 13" id="KW-0812">Transmembrane</keyword>
<dbReference type="InterPro" id="IPR001881">
    <property type="entry name" value="EGF-like_Ca-bd_dom"/>
</dbReference>
<dbReference type="PROSITE" id="PS50026">
    <property type="entry name" value="EGF_3"/>
    <property type="match status" value="1"/>
</dbReference>
<reference evidence="16" key="1">
    <citation type="journal article" date="2020" name="Nat. Ecol. Evol.">
        <title>Deeply conserved synteny resolves early events in vertebrate evolution.</title>
        <authorList>
            <person name="Simakov O."/>
            <person name="Marletaz F."/>
            <person name="Yue J.X."/>
            <person name="O'Connell B."/>
            <person name="Jenkins J."/>
            <person name="Brandt A."/>
            <person name="Calef R."/>
            <person name="Tung C.H."/>
            <person name="Huang T.K."/>
            <person name="Schmutz J."/>
            <person name="Satoh N."/>
            <person name="Yu J.K."/>
            <person name="Putnam N.H."/>
            <person name="Green R.E."/>
            <person name="Rokhsar D.S."/>
        </authorList>
    </citation>
    <scope>NUCLEOTIDE SEQUENCE [LARGE SCALE GENOMIC DNA]</scope>
    <source>
        <strain evidence="16">S238N-H82</strain>
    </source>
</reference>
<evidence type="ECO:0000256" key="7">
    <source>
        <dbReference type="ARBA" id="ARBA00022989"/>
    </source>
</evidence>